<accession>A0A1Q2CJC2</accession>
<dbReference type="KEGG" id="tfl:RPIT_12245"/>
<evidence type="ECO:0000259" key="1">
    <source>
        <dbReference type="SMART" id="SM00891"/>
    </source>
</evidence>
<reference evidence="2 3" key="1">
    <citation type="journal article" date="2016" name="Int. J. Syst. Evol. Microbiol.">
        <title>Tessaracoccus flavus sp. nov., isolated from the drainage system of a lindane-producing factory.</title>
        <authorList>
            <person name="Kumari R."/>
            <person name="Singh P."/>
            <person name="Schumann P."/>
            <person name="Lal R."/>
        </authorList>
    </citation>
    <scope>NUCLEOTIDE SEQUENCE [LARGE SCALE GENOMIC DNA]</scope>
    <source>
        <strain evidence="2 3">RP1T</strain>
    </source>
</reference>
<proteinExistence type="predicted"/>
<sequence length="274" mass="30877">MTLQIARNPEESSLPFLVRIPIGDGIVLRVKDTWPRTSKIYCHPHGLPWPEEPEIVEELSLRSCVKRGAAIDIEVDRTRESRSQFVFARARGREVIFWQSRRTSKTARPDVKLPTARASGLAELEILVDTRERYAWKFAAEQATTVKRALPVGDYGVEVDGELVAAVERKSLEDLVGSLLQGKLFEQQAALAELPHAVVLVEDRYSSVFKLTHVRPSVVADMLGEAQVRHPTVPVIFAETRPLAEQWAFRFFGAVLRERAMSEELDRRIGAGEL</sequence>
<organism evidence="2 3">
    <name type="scientific">Tessaracoccus flavus</name>
    <dbReference type="NCBI Taxonomy" id="1610493"/>
    <lineage>
        <taxon>Bacteria</taxon>
        <taxon>Bacillati</taxon>
        <taxon>Actinomycetota</taxon>
        <taxon>Actinomycetes</taxon>
        <taxon>Propionibacteriales</taxon>
        <taxon>Propionibacteriaceae</taxon>
        <taxon>Tessaracoccus</taxon>
    </lineage>
</organism>
<dbReference type="GO" id="GO:0004518">
    <property type="term" value="F:nuclease activity"/>
    <property type="evidence" value="ECO:0007669"/>
    <property type="project" value="InterPro"/>
</dbReference>
<dbReference type="AlphaFoldDB" id="A0A1Q2CJC2"/>
<gene>
    <name evidence="2" type="ORF">RPIT_12245</name>
</gene>
<protein>
    <recommendedName>
        <fullName evidence="1">ERCC4 domain-containing protein</fullName>
    </recommendedName>
</protein>
<dbReference type="Pfam" id="PF02732">
    <property type="entry name" value="ERCC4"/>
    <property type="match status" value="1"/>
</dbReference>
<evidence type="ECO:0000313" key="2">
    <source>
        <dbReference type="EMBL" id="AQP46150.1"/>
    </source>
</evidence>
<dbReference type="Proteomes" id="UP000188324">
    <property type="component" value="Chromosome"/>
</dbReference>
<keyword evidence="3" id="KW-1185">Reference proteome</keyword>
<dbReference type="Gene3D" id="3.40.50.10130">
    <property type="match status" value="1"/>
</dbReference>
<dbReference type="SMART" id="SM00891">
    <property type="entry name" value="ERCC4"/>
    <property type="match status" value="1"/>
</dbReference>
<dbReference type="GO" id="GO:0003677">
    <property type="term" value="F:DNA binding"/>
    <property type="evidence" value="ECO:0007669"/>
    <property type="project" value="InterPro"/>
</dbReference>
<dbReference type="STRING" id="1610493.RPIT_12245"/>
<dbReference type="SUPFAM" id="SSF52980">
    <property type="entry name" value="Restriction endonuclease-like"/>
    <property type="match status" value="1"/>
</dbReference>
<dbReference type="EMBL" id="CP019605">
    <property type="protein sequence ID" value="AQP46150.1"/>
    <property type="molecule type" value="Genomic_DNA"/>
</dbReference>
<name>A0A1Q2CJC2_9ACTN</name>
<evidence type="ECO:0000313" key="3">
    <source>
        <dbReference type="Proteomes" id="UP000188324"/>
    </source>
</evidence>
<dbReference type="GO" id="GO:0006259">
    <property type="term" value="P:DNA metabolic process"/>
    <property type="evidence" value="ECO:0007669"/>
    <property type="project" value="UniProtKB-ARBA"/>
</dbReference>
<dbReference type="InterPro" id="IPR011335">
    <property type="entry name" value="Restrct_endonuc-II-like"/>
</dbReference>
<feature type="domain" description="ERCC4" evidence="1">
    <location>
        <begin position="125"/>
        <end position="205"/>
    </location>
</feature>
<dbReference type="InterPro" id="IPR006166">
    <property type="entry name" value="ERCC4_domain"/>
</dbReference>